<feature type="compositionally biased region" description="Polar residues" evidence="2">
    <location>
        <begin position="1129"/>
        <end position="1156"/>
    </location>
</feature>
<evidence type="ECO:0000256" key="2">
    <source>
        <dbReference type="SAM" id="MobiDB-lite"/>
    </source>
</evidence>
<feature type="compositionally biased region" description="Polar residues" evidence="2">
    <location>
        <begin position="1338"/>
        <end position="1350"/>
    </location>
</feature>
<keyword evidence="1" id="KW-0175">Coiled coil</keyword>
<gene>
    <name evidence="3" type="ORF">RRG08_048662</name>
</gene>
<evidence type="ECO:0000313" key="4">
    <source>
        <dbReference type="Proteomes" id="UP001283361"/>
    </source>
</evidence>
<feature type="compositionally biased region" description="Low complexity" evidence="2">
    <location>
        <begin position="231"/>
        <end position="252"/>
    </location>
</feature>
<keyword evidence="4" id="KW-1185">Reference proteome</keyword>
<feature type="coiled-coil region" evidence="1">
    <location>
        <begin position="534"/>
        <end position="709"/>
    </location>
</feature>
<dbReference type="Pfam" id="PF15921">
    <property type="entry name" value="CCDC158"/>
    <property type="match status" value="2"/>
</dbReference>
<dbReference type="InterPro" id="IPR031809">
    <property type="entry name" value="CCDC158"/>
</dbReference>
<feature type="region of interest" description="Disordered" evidence="2">
    <location>
        <begin position="218"/>
        <end position="267"/>
    </location>
</feature>
<feature type="coiled-coil region" evidence="1">
    <location>
        <begin position="747"/>
        <end position="995"/>
    </location>
</feature>
<feature type="region of interest" description="Disordered" evidence="2">
    <location>
        <begin position="1127"/>
        <end position="1176"/>
    </location>
</feature>
<feature type="compositionally biased region" description="Polar residues" evidence="2">
    <location>
        <begin position="1257"/>
        <end position="1272"/>
    </location>
</feature>
<feature type="coiled-coil region" evidence="1">
    <location>
        <begin position="1024"/>
        <end position="1121"/>
    </location>
</feature>
<organism evidence="3 4">
    <name type="scientific">Elysia crispata</name>
    <name type="common">lettuce slug</name>
    <dbReference type="NCBI Taxonomy" id="231223"/>
    <lineage>
        <taxon>Eukaryota</taxon>
        <taxon>Metazoa</taxon>
        <taxon>Spiralia</taxon>
        <taxon>Lophotrochozoa</taxon>
        <taxon>Mollusca</taxon>
        <taxon>Gastropoda</taxon>
        <taxon>Heterobranchia</taxon>
        <taxon>Euthyneura</taxon>
        <taxon>Panpulmonata</taxon>
        <taxon>Sacoglossa</taxon>
        <taxon>Placobranchoidea</taxon>
        <taxon>Plakobranchidae</taxon>
        <taxon>Elysia</taxon>
    </lineage>
</organism>
<proteinExistence type="predicted"/>
<feature type="coiled-coil region" evidence="1">
    <location>
        <begin position="476"/>
        <end position="503"/>
    </location>
</feature>
<dbReference type="Proteomes" id="UP001283361">
    <property type="component" value="Unassembled WGS sequence"/>
</dbReference>
<reference evidence="3" key="1">
    <citation type="journal article" date="2023" name="G3 (Bethesda)">
        <title>A reference genome for the long-term kleptoplast-retaining sea slug Elysia crispata morphotype clarki.</title>
        <authorList>
            <person name="Eastman K.E."/>
            <person name="Pendleton A.L."/>
            <person name="Shaikh M.A."/>
            <person name="Suttiyut T."/>
            <person name="Ogas R."/>
            <person name="Tomko P."/>
            <person name="Gavelis G."/>
            <person name="Widhalm J.R."/>
            <person name="Wisecaver J.H."/>
        </authorList>
    </citation>
    <scope>NUCLEOTIDE SEQUENCE</scope>
    <source>
        <strain evidence="3">ECLA1</strain>
    </source>
</reference>
<name>A0AAE1ACX0_9GAST</name>
<dbReference type="PANTHER" id="PTHR47615:SF1">
    <property type="entry name" value="COILED-COIL DOMAIN-CONTAINING PROTEIN 158"/>
    <property type="match status" value="1"/>
</dbReference>
<feature type="region of interest" description="Disordered" evidence="2">
    <location>
        <begin position="1257"/>
        <end position="1290"/>
    </location>
</feature>
<feature type="coiled-coil region" evidence="1">
    <location>
        <begin position="289"/>
        <end position="316"/>
    </location>
</feature>
<sequence length="1451" mass="163342">MESLELNLTPSGNEVTAVASPVTVTPGPLVNNGSSFQTDFNAARTTSSLSRSMESAPLSARDSRKSSLLDFTEQIRRLEIEGNKLRAATFSNLDTINGFSNVDSGPSNEKLTSPGLGSGTELVDLSADQKCISDLRIQLDTQRRETERLQRQLLGDSVVWSSNNNSASAFTVTSTNSTAGISSSGFGVVSSTNNTQHYHRTALSSSLSALGVLQNINANTDGNDTGGGGMSSSSSNSILSQHQQQQQNSHNRSPVKSAFSTIPSGDLGQNFHRRMAYDYQPPSHLERSLKESQEQVMELRKKLQEMEDSSGQQKKQFRAVVEELKAKLHDTIMNRDMVLDLRQKESNSQELLINKLQSSFTQLQDQYRAHEEVLVSTTRKLEQQAQTSHVTETALAQIRAVLTQWEKTNTRRKQQRQAGDVHYNGLKAEADSLSALNHGLEGGESTKGLAGAGDLVSVTFLGHTLERLLQELDHELDMKTFKVTELESDLAELKRKSSEKEKSMVAEYEEMIRKDAEETTKKFSLLDQEHEKNAAMADASLSQAKQQIATLQAQIQDNELSYQQELRAKSVDIRELEEKVTELKTDNMKSQAAWQQKLIEAKQGQVATERARQALETSMDEIQKELVEVKSEKNELIRTQAAMEVRLEDLQGLTTRHEADLETERERVQQQRQREEELRSQVMNLELQVANKQGDVDRLERMLEVVKQECSSQVLDKVASAEKLERERYLDQIHSLSSQLGSATEKFNRASLEAQSAKSEMESLRTQVHDLTEKLEKARSQMEVALSEKQELTTAISDRRGDLDKLRREKEHLDQLSDQRADEITELRIALDRLKVQLEEKEKVLSTFRQQSSNITQLMEVNTKASDNIREERERLSSALADRSAQFEEIKSAYDALNRKLKAKDKQVRDLEDERLKVTEELAVKSHELETLQLDRDNVLKELKDSRSQVATLTSSKDALKKELARTRALRNKELNKLQAKLKESEEQYRLSQKALRSKDMMDHKAVRFADKIQKEMTIKRSELDVLTSKLNKQEDMLETVTKEKTMVERDKDSLKKSLAKSLLHTQSLTEELQTVQAQNRQLVQKVASLEEELEQAAVRSSASQAQLEKYEQEMTTLRLKHQLDLKEAQQSNRSKASSRSTATGYSYMTGSSVPSCASVARGKGTHSNSEGNKRTTDIAAESAGTATSDDNESDVPSTIKDALQLRDERHRDYASVGNELKMLLSEMRELISSGHRAEHEDERPWDRKKRFQSTNFSASDGACNSHTWNSRRSAERNHDSKEHPLSALRVQDLRLDNAVSDSELLPETDRDKSWASKSFSGVGDLSDFSTYKDWRPRSSSVTRGQQYSPLSDPDLNHNLSFASKGGVSEVSRLSQSLGSPSRPSKPFMRTITPVPDTQELCRRLEEKINSLTRMGGNLVKENKEMADLISLQGEKLVSVKQTERSAWGKS</sequence>
<comment type="caution">
    <text evidence="3">The sequence shown here is derived from an EMBL/GenBank/DDBJ whole genome shotgun (WGS) entry which is preliminary data.</text>
</comment>
<evidence type="ECO:0000256" key="1">
    <source>
        <dbReference type="SAM" id="Coils"/>
    </source>
</evidence>
<dbReference type="EMBL" id="JAWDGP010002127">
    <property type="protein sequence ID" value="KAK3785528.1"/>
    <property type="molecule type" value="Genomic_DNA"/>
</dbReference>
<protein>
    <submittedName>
        <fullName evidence="3">Uncharacterized protein</fullName>
    </submittedName>
</protein>
<accession>A0AAE1ACX0</accession>
<evidence type="ECO:0000313" key="3">
    <source>
        <dbReference type="EMBL" id="KAK3785528.1"/>
    </source>
</evidence>
<feature type="region of interest" description="Disordered" evidence="2">
    <location>
        <begin position="1335"/>
        <end position="1355"/>
    </location>
</feature>
<feature type="compositionally biased region" description="Basic and acidic residues" evidence="2">
    <location>
        <begin position="1273"/>
        <end position="1285"/>
    </location>
</feature>
<dbReference type="PANTHER" id="PTHR47615">
    <property type="entry name" value="COILED-COIL DOMAIN-CONTAINING PROTEIN 158"/>
    <property type="match status" value="1"/>
</dbReference>